<dbReference type="Pfam" id="PF13516">
    <property type="entry name" value="LRR_6"/>
    <property type="match status" value="3"/>
</dbReference>
<dbReference type="Proteomes" id="UP001165065">
    <property type="component" value="Unassembled WGS sequence"/>
</dbReference>
<feature type="compositionally biased region" description="Low complexity" evidence="1">
    <location>
        <begin position="51"/>
        <end position="64"/>
    </location>
</feature>
<dbReference type="EMBL" id="BRYA01000204">
    <property type="protein sequence ID" value="GMI44047.1"/>
    <property type="molecule type" value="Genomic_DNA"/>
</dbReference>
<dbReference type="AlphaFoldDB" id="A0A9W7LB15"/>
<reference evidence="3" key="1">
    <citation type="journal article" date="2023" name="Commun. Biol.">
        <title>Genome analysis of Parmales, the sister group of diatoms, reveals the evolutionary specialization of diatoms from phago-mixotrophs to photoautotrophs.</title>
        <authorList>
            <person name="Ban H."/>
            <person name="Sato S."/>
            <person name="Yoshikawa S."/>
            <person name="Yamada K."/>
            <person name="Nakamura Y."/>
            <person name="Ichinomiya M."/>
            <person name="Sato N."/>
            <person name="Blanc-Mathieu R."/>
            <person name="Endo H."/>
            <person name="Kuwata A."/>
            <person name="Ogata H."/>
        </authorList>
    </citation>
    <scope>NUCLEOTIDE SEQUENCE [LARGE SCALE GENOMIC DNA]</scope>
</reference>
<dbReference type="Gene3D" id="3.80.10.10">
    <property type="entry name" value="Ribonuclease Inhibitor"/>
    <property type="match status" value="3"/>
</dbReference>
<feature type="region of interest" description="Disordered" evidence="1">
    <location>
        <begin position="306"/>
        <end position="326"/>
    </location>
</feature>
<dbReference type="SUPFAM" id="SSF52047">
    <property type="entry name" value="RNI-like"/>
    <property type="match status" value="1"/>
</dbReference>
<dbReference type="InterPro" id="IPR013783">
    <property type="entry name" value="Ig-like_fold"/>
</dbReference>
<sequence>MLSLAEAVKTSADSLTSFVNPASLGDPGTPLNNSTWDTLTETNRVEDVGRSRASSFASGSDGSRNPSASTHRRGGVHNRKNFAIEHPDTEVFNSLDKLLLDNTLDATMNRHLKELSGKQEAVDVKSQSLGSLESDLNSLTNSFVEMKSLREDYSQPGGMEYRTLSTPLINDLFPMNDSRPNTKDASEMRLRRSRAGSYGDLNLTMGDPRKSTLETHAKNKYPLRRRASAVRFASKIARQRKSRLEPIEIPRLKSFQEPMKRESEGGEGGGGNNQTDENSEWVNGEGSGGATVAAGRLEERLRNLELPPKLDSSPPKRHHHKERQSKSVLLTSPIFAKNKKRRFTDFEDVQSDAVTDGMVIPPTVFSLDDDESSDDELGKEEETFLDMIRPLTPSRKNFLAASHNYDKYAQKQGKTRPRTPRRLYMESCKDRHVNPEPAITRSTKGVLADGGVSLKNYGMGDDQVEALGSGFGAMFLKYLDLSNNRIIKERAATNMIRKLDPHLLQKLDLSKNRLGPKSFEVLINLVGESTALLSLGLEETTIKTDHVKKLCEAISRREICPATDVVIYECPLKVLNLAGNNIDDAGVKCLANVIPKCRNLISLDLSWNNIRKNGAVALFNSVSGKTALENLDVGYNALGTFQDEGREAVHALARMLGEEGGCSLTHLNVSHNQLGVEDCKIISGSLKENHNLMGLHVEGNMGWIDSKGFLIPEAKGAELRQHATVYSRILPGLINDQLTKKSKEWKVSCNCWVCEVWQEFTFEWDPVKSQEGGEEIEKATDSYKVELVASYEKWEKQKMKYDSESVTYKLVAMVPPGKQQYGFIVNGGDVTIAIDHESGKRDATWGNYSENSVKKLPYRVNNVVIKRPSDFDVDKSLEPRSKEVKQKAKAGPWKFSKSMFAKDYQQDSEEFLDECFEFDYGCTGIYKKIAKKGTKDDLIFDEQETKQILRKFYEHIKHMFKSYSAAIGSGNEIFTMGKNAYYEFLGACDIVDGEEVKGGCGRAEVALVFVACQTIGPKSSFNKKNALCRHQFLEAVVTLAGLKYINTKVVGTFAEAVEKILTEKILPQSDFPPQKEYRHGIIYVEAVDLVLRRNQKMLEMIFASYSGKTNLPNEREKTCSSGEWADMCLDAELVNDGFIDRHIRVIYTRSIATCKDELHEKTFRSMNFTGFIHGVCWLASFMDVTNGSLPSVLQRLITRLVEKCIVAKKGKKGGGGKA</sequence>
<feature type="region of interest" description="Disordered" evidence="1">
    <location>
        <begin position="42"/>
        <end position="82"/>
    </location>
</feature>
<protein>
    <submittedName>
        <fullName evidence="2">Uncharacterized protein</fullName>
    </submittedName>
</protein>
<gene>
    <name evidence="2" type="ORF">TrCOL_g2859</name>
</gene>
<keyword evidence="3" id="KW-1185">Reference proteome</keyword>
<feature type="region of interest" description="Disordered" evidence="1">
    <location>
        <begin position="252"/>
        <end position="290"/>
    </location>
</feature>
<evidence type="ECO:0000313" key="2">
    <source>
        <dbReference type="EMBL" id="GMI44047.1"/>
    </source>
</evidence>
<dbReference type="PANTHER" id="PTHR24114:SF2">
    <property type="entry name" value="F-BOX DOMAIN-CONTAINING PROTEIN-RELATED"/>
    <property type="match status" value="1"/>
</dbReference>
<evidence type="ECO:0000256" key="1">
    <source>
        <dbReference type="SAM" id="MobiDB-lite"/>
    </source>
</evidence>
<dbReference type="Gene3D" id="2.60.40.10">
    <property type="entry name" value="Immunoglobulins"/>
    <property type="match status" value="1"/>
</dbReference>
<dbReference type="InterPro" id="IPR032675">
    <property type="entry name" value="LRR_dom_sf"/>
</dbReference>
<organism evidence="2 3">
    <name type="scientific">Triparma columacea</name>
    <dbReference type="NCBI Taxonomy" id="722753"/>
    <lineage>
        <taxon>Eukaryota</taxon>
        <taxon>Sar</taxon>
        <taxon>Stramenopiles</taxon>
        <taxon>Ochrophyta</taxon>
        <taxon>Bolidophyceae</taxon>
        <taxon>Parmales</taxon>
        <taxon>Triparmaceae</taxon>
        <taxon>Triparma</taxon>
    </lineage>
</organism>
<dbReference type="InterPro" id="IPR001611">
    <property type="entry name" value="Leu-rich_rpt"/>
</dbReference>
<accession>A0A9W7LB15</accession>
<dbReference type="PANTHER" id="PTHR24114">
    <property type="entry name" value="LEUCINE RICH REPEAT FAMILY PROTEIN"/>
    <property type="match status" value="1"/>
</dbReference>
<name>A0A9W7LB15_9STRA</name>
<feature type="compositionally biased region" description="Basic residues" evidence="1">
    <location>
        <begin position="70"/>
        <end position="80"/>
    </location>
</feature>
<comment type="caution">
    <text evidence="2">The sequence shown here is derived from an EMBL/GenBank/DDBJ whole genome shotgun (WGS) entry which is preliminary data.</text>
</comment>
<dbReference type="InterPro" id="IPR052394">
    <property type="entry name" value="LRR-containing"/>
</dbReference>
<dbReference type="SMART" id="SM00368">
    <property type="entry name" value="LRR_RI"/>
    <property type="match status" value="5"/>
</dbReference>
<evidence type="ECO:0000313" key="3">
    <source>
        <dbReference type="Proteomes" id="UP001165065"/>
    </source>
</evidence>
<dbReference type="OrthoDB" id="120976at2759"/>
<proteinExistence type="predicted"/>